<evidence type="ECO:0000259" key="11">
    <source>
        <dbReference type="Pfam" id="PF17820"/>
    </source>
</evidence>
<sequence length="277" mass="28558">MRLVLDRRARRLLARLPRYDWYSVAELALLSLLALQCARLLLTIATPVGPLGDWRPEAGAAPPAVSILSGFDPFFRLADTAGAAAVVTGLDLKLFGIRADQASGRGAAIIGLPSGMQSSVSVGEEIMAGVTLKAVAFDHVTILRGGREEQVFLDQSQPATVVTPPPTSGGPLAGVNPLTVSPGAPVTAAALAGAATFSPRVGRNGVDGFSVQPNGDGSVLRATGLQPGDVIVSVNGSRVRDAADAQRIQQQFGRSGDATVIVERGGIEQSLGVRIVP</sequence>
<dbReference type="Pfam" id="PF17820">
    <property type="entry name" value="PDZ_6"/>
    <property type="match status" value="1"/>
</dbReference>
<evidence type="ECO:0000256" key="6">
    <source>
        <dbReference type="ARBA" id="ARBA00022927"/>
    </source>
</evidence>
<dbReference type="InterPro" id="IPR041489">
    <property type="entry name" value="PDZ_6"/>
</dbReference>
<keyword evidence="6" id="KW-0653">Protein transport</keyword>
<dbReference type="PRINTS" id="PR00834">
    <property type="entry name" value="PROTEASES2C"/>
</dbReference>
<keyword evidence="2" id="KW-0813">Transport</keyword>
<evidence type="ECO:0000256" key="2">
    <source>
        <dbReference type="ARBA" id="ARBA00022448"/>
    </source>
</evidence>
<dbReference type="Proteomes" id="UP000318681">
    <property type="component" value="Unassembled WGS sequence"/>
</dbReference>
<reference evidence="12 13" key="1">
    <citation type="submission" date="2019-07" db="EMBL/GenBank/DDBJ databases">
        <title>Sphingomonas solaris sp. nov., isolated from a solar panel from Boston, Massachusetts.</title>
        <authorList>
            <person name="Tanner K."/>
            <person name="Pascual J."/>
            <person name="Mancuso C."/>
            <person name="Pereto J."/>
            <person name="Khalil A."/>
            <person name="Vilanova C."/>
        </authorList>
    </citation>
    <scope>NUCLEOTIDE SEQUENCE [LARGE SCALE GENOMIC DNA]</scope>
    <source>
        <strain evidence="12 13">R4DWN</strain>
    </source>
</reference>
<proteinExistence type="predicted"/>
<dbReference type="GO" id="GO:0005886">
    <property type="term" value="C:plasma membrane"/>
    <property type="evidence" value="ECO:0007669"/>
    <property type="project" value="UniProtKB-SubCell"/>
</dbReference>
<comment type="caution">
    <text evidence="12">The sequence shown here is derived from an EMBL/GenBank/DDBJ whole genome shotgun (WGS) entry which is preliminary data.</text>
</comment>
<keyword evidence="5 9" id="KW-0812">Transmembrane</keyword>
<evidence type="ECO:0000256" key="4">
    <source>
        <dbReference type="ARBA" id="ARBA00022519"/>
    </source>
</evidence>
<dbReference type="InterPro" id="IPR001940">
    <property type="entry name" value="Peptidase_S1C"/>
</dbReference>
<keyword evidence="13" id="KW-1185">Reference proteome</keyword>
<keyword evidence="4" id="KW-0997">Cell inner membrane</keyword>
<evidence type="ECO:0000313" key="13">
    <source>
        <dbReference type="Proteomes" id="UP000318681"/>
    </source>
</evidence>
<feature type="domain" description="PDZ" evidence="11">
    <location>
        <begin position="217"/>
        <end position="250"/>
    </location>
</feature>
<keyword evidence="7 9" id="KW-1133">Transmembrane helix</keyword>
<evidence type="ECO:0000256" key="9">
    <source>
        <dbReference type="SAM" id="Phobius"/>
    </source>
</evidence>
<evidence type="ECO:0000256" key="7">
    <source>
        <dbReference type="ARBA" id="ARBA00022989"/>
    </source>
</evidence>
<evidence type="ECO:0000256" key="1">
    <source>
        <dbReference type="ARBA" id="ARBA00004533"/>
    </source>
</evidence>
<gene>
    <name evidence="12" type="ORF">FOY91_10285</name>
</gene>
<dbReference type="InterPro" id="IPR036034">
    <property type="entry name" value="PDZ_sf"/>
</dbReference>
<dbReference type="SUPFAM" id="SSF50156">
    <property type="entry name" value="PDZ domain-like"/>
    <property type="match status" value="1"/>
</dbReference>
<protein>
    <submittedName>
        <fullName evidence="12">Type II secretory pathway component PulC</fullName>
    </submittedName>
</protein>
<dbReference type="GO" id="GO:0015031">
    <property type="term" value="P:protein transport"/>
    <property type="evidence" value="ECO:0007669"/>
    <property type="project" value="UniProtKB-KW"/>
</dbReference>
<accession>A0A558R4B7</accession>
<dbReference type="EMBL" id="VNIM01000036">
    <property type="protein sequence ID" value="TVV74226.1"/>
    <property type="molecule type" value="Genomic_DNA"/>
</dbReference>
<dbReference type="GO" id="GO:0004252">
    <property type="term" value="F:serine-type endopeptidase activity"/>
    <property type="evidence" value="ECO:0007669"/>
    <property type="project" value="InterPro"/>
</dbReference>
<evidence type="ECO:0000259" key="10">
    <source>
        <dbReference type="Pfam" id="PF11356"/>
    </source>
</evidence>
<evidence type="ECO:0000313" key="12">
    <source>
        <dbReference type="EMBL" id="TVV74226.1"/>
    </source>
</evidence>
<dbReference type="Gene3D" id="2.30.42.10">
    <property type="match status" value="1"/>
</dbReference>
<dbReference type="GO" id="GO:0006508">
    <property type="term" value="P:proteolysis"/>
    <property type="evidence" value="ECO:0007669"/>
    <property type="project" value="InterPro"/>
</dbReference>
<name>A0A558R4B7_9SPHN</name>
<evidence type="ECO:0000256" key="8">
    <source>
        <dbReference type="ARBA" id="ARBA00023136"/>
    </source>
</evidence>
<keyword evidence="3" id="KW-1003">Cell membrane</keyword>
<dbReference type="Pfam" id="PF11356">
    <property type="entry name" value="T2SSC"/>
    <property type="match status" value="1"/>
</dbReference>
<evidence type="ECO:0000256" key="5">
    <source>
        <dbReference type="ARBA" id="ARBA00022692"/>
    </source>
</evidence>
<dbReference type="RefSeq" id="WP_145151014.1">
    <property type="nucleotide sequence ID" value="NZ_VNIM01000036.1"/>
</dbReference>
<keyword evidence="8 9" id="KW-0472">Membrane</keyword>
<dbReference type="InterPro" id="IPR024961">
    <property type="entry name" value="T2SS_GspC_N"/>
</dbReference>
<dbReference type="OrthoDB" id="9812912at2"/>
<feature type="transmembrane region" description="Helical" evidence="9">
    <location>
        <begin position="21"/>
        <end position="42"/>
    </location>
</feature>
<dbReference type="Gene3D" id="2.30.30.830">
    <property type="match status" value="1"/>
</dbReference>
<dbReference type="AlphaFoldDB" id="A0A558R4B7"/>
<organism evidence="12 13">
    <name type="scientific">Alterirhizorhabdus solaris</name>
    <dbReference type="NCBI Taxonomy" id="2529389"/>
    <lineage>
        <taxon>Bacteria</taxon>
        <taxon>Pseudomonadati</taxon>
        <taxon>Pseudomonadota</taxon>
        <taxon>Alphaproteobacteria</taxon>
        <taxon>Sphingomonadales</taxon>
        <taxon>Rhizorhabdaceae</taxon>
        <taxon>Alterirhizorhabdus</taxon>
    </lineage>
</organism>
<feature type="domain" description="Type II secretion system protein GspC N-terminal" evidence="10">
    <location>
        <begin position="31"/>
        <end position="153"/>
    </location>
</feature>
<evidence type="ECO:0000256" key="3">
    <source>
        <dbReference type="ARBA" id="ARBA00022475"/>
    </source>
</evidence>
<comment type="subcellular location">
    <subcellularLocation>
        <location evidence="1">Cell inner membrane</location>
    </subcellularLocation>
</comment>